<comment type="caution">
    <text evidence="1">The sequence shown here is derived from an EMBL/GenBank/DDBJ whole genome shotgun (WGS) entry which is preliminary data.</text>
</comment>
<evidence type="ECO:0000313" key="1">
    <source>
        <dbReference type="EMBL" id="KAG8181123.1"/>
    </source>
</evidence>
<protein>
    <submittedName>
        <fullName evidence="1">Uncharacterized protein</fullName>
    </submittedName>
</protein>
<organism evidence="1 2">
    <name type="scientific">Oedothorax gibbosus</name>
    <dbReference type="NCBI Taxonomy" id="931172"/>
    <lineage>
        <taxon>Eukaryota</taxon>
        <taxon>Metazoa</taxon>
        <taxon>Ecdysozoa</taxon>
        <taxon>Arthropoda</taxon>
        <taxon>Chelicerata</taxon>
        <taxon>Arachnida</taxon>
        <taxon>Araneae</taxon>
        <taxon>Araneomorphae</taxon>
        <taxon>Entelegynae</taxon>
        <taxon>Araneoidea</taxon>
        <taxon>Linyphiidae</taxon>
        <taxon>Erigoninae</taxon>
        <taxon>Oedothorax</taxon>
    </lineage>
</organism>
<reference evidence="1 2" key="1">
    <citation type="journal article" date="2022" name="Nat. Ecol. Evol.">
        <title>A masculinizing supergene underlies an exaggerated male reproductive morph in a spider.</title>
        <authorList>
            <person name="Hendrickx F."/>
            <person name="De Corte Z."/>
            <person name="Sonet G."/>
            <person name="Van Belleghem S.M."/>
            <person name="Kostlbacher S."/>
            <person name="Vangestel C."/>
        </authorList>
    </citation>
    <scope>NUCLEOTIDE SEQUENCE [LARGE SCALE GENOMIC DNA]</scope>
    <source>
        <strain evidence="1">W744_W776</strain>
    </source>
</reference>
<dbReference type="Proteomes" id="UP000827092">
    <property type="component" value="Unassembled WGS sequence"/>
</dbReference>
<dbReference type="EMBL" id="JAFNEN010000533">
    <property type="protein sequence ID" value="KAG8181123.1"/>
    <property type="molecule type" value="Genomic_DNA"/>
</dbReference>
<gene>
    <name evidence="1" type="ORF">JTE90_000776</name>
</gene>
<dbReference type="AlphaFoldDB" id="A0AAV6UBL9"/>
<name>A0AAV6UBL9_9ARAC</name>
<sequence length="103" mass="11796">MKISFRHLQLFTVCKDRAPASGLNRSWVFNNKIEKISLQKFLFLAETGLGRFQFGANGGRGARYLTHFHPAIPFGRRHSLHFCARFLQTTSSSVKPLSTRKKE</sequence>
<accession>A0AAV6UBL9</accession>
<evidence type="ECO:0000313" key="2">
    <source>
        <dbReference type="Proteomes" id="UP000827092"/>
    </source>
</evidence>
<keyword evidence="2" id="KW-1185">Reference proteome</keyword>
<proteinExistence type="predicted"/>